<dbReference type="GO" id="GO:0005975">
    <property type="term" value="P:carbohydrate metabolic process"/>
    <property type="evidence" value="ECO:0007669"/>
    <property type="project" value="InterPro"/>
</dbReference>
<sequence length="807" mass="92710">MIVFFIKSVTMKKYRLVFVLSILFLGVIKLTASEYEQVRKAPRVHVPVWQSFALSEVELTDSYFKKAMDLHKGYLLSLDVDRLIPHVRRSVGLQGKGDNYGGWEKHGGCTYGHYMSACAMMYASTGEKALLDKLNYMLDELQECQKQTPDGWFITGKRGKEGYLQLLQGNVVLNQPDETGQPWNYNQNGNSWYCIHKILAGLRDAYVYAGCRQAKDILMPLADFISHIALNSNRDLFQSTLSVEQGGMNEVFVDIYSITGDKKFLQTAERFNHINVIYPIANGEDVLFGRHANDQIPKFMGVAREYEFSPNDIYYQAARNFWNIVIKDHTLAIGGNSCYERFGVPGEESKRLDYTSAETCNTYNMLKLSRQLFMLDGDYKYLNYYEHALYNHILASQDPDMPGCVTYYTSLLPGSFKQYSTPFDSFWCCVGTGMENHSKYAESIYFKDNQELLVNLYIPSRLHWKEKGLKLTLDTYFPESDTVTVRMDEIGSYTGMLLFRYPDWVSGDAVVRINGKPAQTEAHKGSYIRLLDSVKSGDVITLVFTRNLYIDYAKDEPHFGSVMYGPILLAGGLGTDDMPEDRVIDNRACRESLPAKNIPMLVGPLADLDSWIQCSSQHPLRFTVKNGGGQQGVGLIPYFQMHHQRHTVYWKLYSPDEFVYRTRSLTDEVKIGDEKDEGKHALQGENDSIYWHDYFWAKNTRFRMAKDGWFSYTLHINKTEQKPYHLICRFWGDEPDTCQFDILIDGNYLRTVSLNRKLYLTYVDDVYSIPADWTRGKDKVNVTFRAAQGKNAGGLYELKITSDTNYR</sequence>
<evidence type="ECO:0000313" key="5">
    <source>
        <dbReference type="EMBL" id="EEB22670.1"/>
    </source>
</evidence>
<feature type="domain" description="Glycoside hydrolase GH146 substrate-binding" evidence="3">
    <location>
        <begin position="666"/>
        <end position="800"/>
    </location>
</feature>
<dbReference type="SUPFAM" id="SSF48208">
    <property type="entry name" value="Six-hairpin glycosidases"/>
    <property type="match status" value="1"/>
</dbReference>
<reference evidence="5 6" key="2">
    <citation type="submission" date="2008-10" db="EMBL/GenBank/DDBJ databases">
        <authorList>
            <person name="Fulton L."/>
            <person name="Clifton S."/>
            <person name="Fulton B."/>
            <person name="Xu J."/>
            <person name="Minx P."/>
            <person name="Pepin K.H."/>
            <person name="Johnson M."/>
            <person name="Thiruvilangam P."/>
            <person name="Bhonagiri V."/>
            <person name="Nash W.E."/>
            <person name="Mardis E.R."/>
            <person name="Wilson R.K."/>
        </authorList>
    </citation>
    <scope>NUCLEOTIDE SEQUENCE [LARGE SCALE GENOMIC DNA]</scope>
    <source>
        <strain evidence="5 6">DSM 17855</strain>
    </source>
</reference>
<dbReference type="Pfam" id="PF07944">
    <property type="entry name" value="Beta-AFase-like_GH127_cat"/>
    <property type="match status" value="1"/>
</dbReference>
<dbReference type="InterPro" id="IPR012878">
    <property type="entry name" value="Beta-AFase-like_GH127_cat"/>
</dbReference>
<protein>
    <submittedName>
        <fullName evidence="5">Uncharacterized protein</fullName>
    </submittedName>
</protein>
<dbReference type="Pfam" id="PF20620">
    <property type="entry name" value="DUF6805"/>
    <property type="match status" value="1"/>
</dbReference>
<dbReference type="Pfam" id="PF20736">
    <property type="entry name" value="Glyco_hydro127M"/>
    <property type="match status" value="1"/>
</dbReference>
<reference evidence="5 6" key="1">
    <citation type="submission" date="2008-10" db="EMBL/GenBank/DDBJ databases">
        <title>Draft genome sequence of Bacteroides dorei (DSM 17855).</title>
        <authorList>
            <person name="Sudarsanam P."/>
            <person name="Ley R."/>
            <person name="Guruge J."/>
            <person name="Turnbaugh P.J."/>
            <person name="Mahowald M."/>
            <person name="Liep D."/>
            <person name="Gordon J."/>
        </authorList>
    </citation>
    <scope>NUCLEOTIDE SEQUENCE [LARGE SCALE GENOMIC DNA]</scope>
    <source>
        <strain evidence="5 6">DSM 17855</strain>
    </source>
</reference>
<accession>B6W5Q4</accession>
<evidence type="ECO:0000259" key="3">
    <source>
        <dbReference type="Pfam" id="PF20620"/>
    </source>
</evidence>
<proteinExistence type="predicted"/>
<gene>
    <name evidence="5" type="ORF">BACDOR_04914</name>
</gene>
<dbReference type="InterPro" id="IPR032275">
    <property type="entry name" value="DUF4986"/>
</dbReference>
<name>B6W5Q4_9BACT</name>
<feature type="domain" description="Non-reducing end beta-L-arabinofuranosidase-like GH127 catalytic" evidence="1">
    <location>
        <begin position="56"/>
        <end position="441"/>
    </location>
</feature>
<dbReference type="AlphaFoldDB" id="B6W5Q4"/>
<organism evidence="5 6">
    <name type="scientific">Phocaeicola dorei DSM 17855</name>
    <dbReference type="NCBI Taxonomy" id="483217"/>
    <lineage>
        <taxon>Bacteria</taxon>
        <taxon>Pseudomonadati</taxon>
        <taxon>Bacteroidota</taxon>
        <taxon>Bacteroidia</taxon>
        <taxon>Bacteroidales</taxon>
        <taxon>Bacteroidaceae</taxon>
        <taxon>Phocaeicola</taxon>
    </lineage>
</organism>
<dbReference type="Pfam" id="PF16375">
    <property type="entry name" value="DUF4986"/>
    <property type="match status" value="1"/>
</dbReference>
<dbReference type="InterPro" id="IPR008928">
    <property type="entry name" value="6-hairpin_glycosidase_sf"/>
</dbReference>
<evidence type="ECO:0000259" key="4">
    <source>
        <dbReference type="Pfam" id="PF20736"/>
    </source>
</evidence>
<dbReference type="HOGENOM" id="CLU_008033_1_0_10"/>
<dbReference type="PANTHER" id="PTHR31151:SF0">
    <property type="entry name" value="PROLINE-TRNA LIGASE (DUF1680)"/>
    <property type="match status" value="1"/>
</dbReference>
<evidence type="ECO:0000313" key="6">
    <source>
        <dbReference type="Proteomes" id="UP000004849"/>
    </source>
</evidence>
<dbReference type="PANTHER" id="PTHR31151">
    <property type="entry name" value="PROLINE-TRNA LIGASE (DUF1680)"/>
    <property type="match status" value="1"/>
</dbReference>
<dbReference type="InterPro" id="IPR049046">
    <property type="entry name" value="Beta-AFase-like_GH127_middle"/>
</dbReference>
<feature type="domain" description="DUF4986" evidence="2">
    <location>
        <begin position="588"/>
        <end position="650"/>
    </location>
</feature>
<dbReference type="EMBL" id="ABWZ01000091">
    <property type="protein sequence ID" value="EEB22670.1"/>
    <property type="molecule type" value="Genomic_DNA"/>
</dbReference>
<dbReference type="Proteomes" id="UP000004849">
    <property type="component" value="Unassembled WGS sequence"/>
</dbReference>
<feature type="domain" description="Non-reducing end beta-L-arabinofuranosidase-like GH127 middle" evidence="4">
    <location>
        <begin position="452"/>
        <end position="544"/>
    </location>
</feature>
<evidence type="ECO:0000259" key="2">
    <source>
        <dbReference type="Pfam" id="PF16375"/>
    </source>
</evidence>
<dbReference type="InterPro" id="IPR046544">
    <property type="entry name" value="GH146_SB_dom"/>
</dbReference>
<evidence type="ECO:0000259" key="1">
    <source>
        <dbReference type="Pfam" id="PF07944"/>
    </source>
</evidence>